<dbReference type="PROSITE" id="PS51186">
    <property type="entry name" value="GNAT"/>
    <property type="match status" value="1"/>
</dbReference>
<dbReference type="STRING" id="296218.AWN68_09880"/>
<proteinExistence type="predicted"/>
<dbReference type="InterPro" id="IPR040579">
    <property type="entry name" value="Acetyltransf_19"/>
</dbReference>
<sequence length="260" mass="29193">MKFLKTNSTETIDSLGSELYQKLTTPIDAMWELLYIASSQHYFIEDEAKNIGYCCIDDGNSLLQIYLIDEFAHRMDKAITSLIESGLINSAKLSSSALVAFNTCLFHSKSIKPNTICYQHTNNVIQNVTPLNLELATEEDISGIKTFLKEQVGMDDTFGYTENLVTRQEIYFIKESDVIIATSECRMSDTQPEIADLGIIVSRDHQGKGMATQVMQTQVNRVLKAGRRPICSTTFDNVASRKAIEKSGFYCTNVIFDISF</sequence>
<evidence type="ECO:0000313" key="2">
    <source>
        <dbReference type="EMBL" id="KYG72995.1"/>
    </source>
</evidence>
<keyword evidence="2" id="KW-0808">Transferase</keyword>
<organism evidence="2 3">
    <name type="scientific">Roseivirga echinicomitans</name>
    <dbReference type="NCBI Taxonomy" id="296218"/>
    <lineage>
        <taxon>Bacteria</taxon>
        <taxon>Pseudomonadati</taxon>
        <taxon>Bacteroidota</taxon>
        <taxon>Cytophagia</taxon>
        <taxon>Cytophagales</taxon>
        <taxon>Roseivirgaceae</taxon>
        <taxon>Roseivirga</taxon>
    </lineage>
</organism>
<dbReference type="Pfam" id="PF18015">
    <property type="entry name" value="Acetyltransf_19"/>
    <property type="match status" value="1"/>
</dbReference>
<dbReference type="Proteomes" id="UP000075615">
    <property type="component" value="Unassembled WGS sequence"/>
</dbReference>
<dbReference type="OrthoDB" id="7833882at2"/>
<comment type="caution">
    <text evidence="2">The sequence shown here is derived from an EMBL/GenBank/DDBJ whole genome shotgun (WGS) entry which is preliminary data.</text>
</comment>
<reference evidence="2 3" key="1">
    <citation type="submission" date="2016-01" db="EMBL/GenBank/DDBJ databases">
        <title>Genome sequencing of Roseivirga echinicomitans KMM 6058.</title>
        <authorList>
            <person name="Selvaratnam C."/>
            <person name="Thevarajoo S."/>
            <person name="Goh K.M."/>
            <person name="Ee R."/>
            <person name="Chan K.-G."/>
            <person name="Chong C.S."/>
        </authorList>
    </citation>
    <scope>NUCLEOTIDE SEQUENCE [LARGE SCALE GENOMIC DNA]</scope>
    <source>
        <strain evidence="2 3">KMM 6058</strain>
    </source>
</reference>
<dbReference type="Gene3D" id="3.40.630.80">
    <property type="match status" value="1"/>
</dbReference>
<dbReference type="AlphaFoldDB" id="A0A150X2P4"/>
<dbReference type="EMBL" id="LRDB01000050">
    <property type="protein sequence ID" value="KYG72995.1"/>
    <property type="molecule type" value="Genomic_DNA"/>
</dbReference>
<accession>A0A150X2P4</accession>
<gene>
    <name evidence="2" type="ORF">AWN68_09880</name>
</gene>
<dbReference type="Gene3D" id="3.40.630.30">
    <property type="match status" value="1"/>
</dbReference>
<dbReference type="GO" id="GO:0016747">
    <property type="term" value="F:acyltransferase activity, transferring groups other than amino-acyl groups"/>
    <property type="evidence" value="ECO:0007669"/>
    <property type="project" value="InterPro"/>
</dbReference>
<dbReference type="SUPFAM" id="SSF55729">
    <property type="entry name" value="Acyl-CoA N-acyltransferases (Nat)"/>
    <property type="match status" value="1"/>
</dbReference>
<protein>
    <submittedName>
        <fullName evidence="2">GCN5 family acetyltransferase</fullName>
    </submittedName>
</protein>
<keyword evidence="3" id="KW-1185">Reference proteome</keyword>
<name>A0A150X2P4_9BACT</name>
<dbReference type="InterPro" id="IPR000182">
    <property type="entry name" value="GNAT_dom"/>
</dbReference>
<evidence type="ECO:0000259" key="1">
    <source>
        <dbReference type="PROSITE" id="PS51186"/>
    </source>
</evidence>
<evidence type="ECO:0000313" key="3">
    <source>
        <dbReference type="Proteomes" id="UP000075615"/>
    </source>
</evidence>
<feature type="domain" description="N-acetyltransferase" evidence="1">
    <location>
        <begin position="131"/>
        <end position="260"/>
    </location>
</feature>
<dbReference type="Pfam" id="PF00583">
    <property type="entry name" value="Acetyltransf_1"/>
    <property type="match status" value="1"/>
</dbReference>
<dbReference type="InterPro" id="IPR016181">
    <property type="entry name" value="Acyl_CoA_acyltransferase"/>
</dbReference>
<dbReference type="CDD" id="cd04301">
    <property type="entry name" value="NAT_SF"/>
    <property type="match status" value="1"/>
</dbReference>
<dbReference type="RefSeq" id="WP_068417896.1">
    <property type="nucleotide sequence ID" value="NZ_LRDB01000050.1"/>
</dbReference>